<dbReference type="Proteomes" id="UP000268973">
    <property type="component" value="Unassembled WGS sequence"/>
</dbReference>
<evidence type="ECO:0000256" key="1">
    <source>
        <dbReference type="SAM" id="Phobius"/>
    </source>
</evidence>
<reference evidence="2 3" key="1">
    <citation type="submission" date="2018-12" db="EMBL/GenBank/DDBJ databases">
        <title>Vibrio sp. isolated from China Sea.</title>
        <authorList>
            <person name="Li Y."/>
        </authorList>
    </citation>
    <scope>NUCLEOTIDE SEQUENCE [LARGE SCALE GENOMIC DNA]</scope>
    <source>
        <strain evidence="2 3">BEI207</strain>
    </source>
</reference>
<keyword evidence="1" id="KW-0472">Membrane</keyword>
<sequence length="163" mass="17991">MSTYEVISTIVIVISIAINVFQFRQRKPKLKIQMCRSIEPNQDGVGNYLCGRIFISNHGSETAFYSGLEAIDDKGKLFFPCCSLKIPSEIPPNASVVGTITNGHLLCNGTKELYVIDGTLSKHRVPTKVLKSVISDLTQERDRLEGLGVNVHPNNSWSSQPQA</sequence>
<gene>
    <name evidence="2" type="ORF">EJ063_20095</name>
</gene>
<dbReference type="AlphaFoldDB" id="A0A3S0PKT9"/>
<feature type="transmembrane region" description="Helical" evidence="1">
    <location>
        <begin position="6"/>
        <end position="23"/>
    </location>
</feature>
<keyword evidence="1" id="KW-1133">Transmembrane helix</keyword>
<accession>A0A3S0PKT9</accession>
<evidence type="ECO:0000313" key="3">
    <source>
        <dbReference type="Proteomes" id="UP000268973"/>
    </source>
</evidence>
<dbReference type="RefSeq" id="WP_126576049.1">
    <property type="nucleotide sequence ID" value="NZ_RXZH01000023.1"/>
</dbReference>
<organism evidence="2 3">
    <name type="scientific">Vibrio aquaticus</name>
    <dbReference type="NCBI Taxonomy" id="2496559"/>
    <lineage>
        <taxon>Bacteria</taxon>
        <taxon>Pseudomonadati</taxon>
        <taxon>Pseudomonadota</taxon>
        <taxon>Gammaproteobacteria</taxon>
        <taxon>Vibrionales</taxon>
        <taxon>Vibrionaceae</taxon>
        <taxon>Vibrio</taxon>
    </lineage>
</organism>
<proteinExistence type="predicted"/>
<dbReference type="OrthoDB" id="6400416at2"/>
<evidence type="ECO:0000313" key="2">
    <source>
        <dbReference type="EMBL" id="RTZ13457.1"/>
    </source>
</evidence>
<name>A0A3S0PKT9_9VIBR</name>
<keyword evidence="3" id="KW-1185">Reference proteome</keyword>
<comment type="caution">
    <text evidence="2">The sequence shown here is derived from an EMBL/GenBank/DDBJ whole genome shotgun (WGS) entry which is preliminary data.</text>
</comment>
<keyword evidence="1" id="KW-0812">Transmembrane</keyword>
<protein>
    <submittedName>
        <fullName evidence="2">Peptidase T</fullName>
    </submittedName>
</protein>
<dbReference type="EMBL" id="RXZH01000023">
    <property type="protein sequence ID" value="RTZ13457.1"/>
    <property type="molecule type" value="Genomic_DNA"/>
</dbReference>